<keyword evidence="1 5" id="KW-0560">Oxidoreductase</keyword>
<dbReference type="PANTHER" id="PTHR43362">
    <property type="entry name" value="MANNITOL DEHYDROGENASE DSF1-RELATED"/>
    <property type="match status" value="1"/>
</dbReference>
<dbReference type="InterPro" id="IPR008927">
    <property type="entry name" value="6-PGluconate_DH-like_C_sf"/>
</dbReference>
<dbReference type="PRINTS" id="PR00084">
    <property type="entry name" value="MTLDHDRGNASE"/>
</dbReference>
<proteinExistence type="predicted"/>
<dbReference type="InterPro" id="IPR000669">
    <property type="entry name" value="Mannitol_DH"/>
</dbReference>
<evidence type="ECO:0000256" key="2">
    <source>
        <dbReference type="ARBA" id="ARBA00048615"/>
    </source>
</evidence>
<dbReference type="EC" id="1.1.1.57" evidence="5"/>
<comment type="catalytic activity">
    <reaction evidence="2">
        <text>D-mannitol 1-phosphate + NAD(+) = beta-D-fructose 6-phosphate + NADH + H(+)</text>
        <dbReference type="Rhea" id="RHEA:19661"/>
        <dbReference type="ChEBI" id="CHEBI:15378"/>
        <dbReference type="ChEBI" id="CHEBI:57540"/>
        <dbReference type="ChEBI" id="CHEBI:57634"/>
        <dbReference type="ChEBI" id="CHEBI:57945"/>
        <dbReference type="ChEBI" id="CHEBI:61381"/>
        <dbReference type="EC" id="1.1.1.17"/>
    </reaction>
</comment>
<dbReference type="InterPro" id="IPR050988">
    <property type="entry name" value="Mannitol_DH/Oxidoreductase"/>
</dbReference>
<evidence type="ECO:0000259" key="4">
    <source>
        <dbReference type="Pfam" id="PF08125"/>
    </source>
</evidence>
<comment type="caution">
    <text evidence="5">The sequence shown here is derived from an EMBL/GenBank/DDBJ whole genome shotgun (WGS) entry which is preliminary data.</text>
</comment>
<organism evidence="5 6">
    <name type="scientific">Actinophytocola algeriensis</name>
    <dbReference type="NCBI Taxonomy" id="1768010"/>
    <lineage>
        <taxon>Bacteria</taxon>
        <taxon>Bacillati</taxon>
        <taxon>Actinomycetota</taxon>
        <taxon>Actinomycetes</taxon>
        <taxon>Pseudonocardiales</taxon>
        <taxon>Pseudonocardiaceae</taxon>
    </lineage>
</organism>
<dbReference type="EMBL" id="JACHJQ010000001">
    <property type="protein sequence ID" value="MBB4904326.1"/>
    <property type="molecule type" value="Genomic_DNA"/>
</dbReference>
<dbReference type="SUPFAM" id="SSF51735">
    <property type="entry name" value="NAD(P)-binding Rossmann-fold domains"/>
    <property type="match status" value="1"/>
</dbReference>
<dbReference type="InterPro" id="IPR013118">
    <property type="entry name" value="Mannitol_DH_C"/>
</dbReference>
<evidence type="ECO:0000313" key="5">
    <source>
        <dbReference type="EMBL" id="MBB4904326.1"/>
    </source>
</evidence>
<dbReference type="PANTHER" id="PTHR43362:SF1">
    <property type="entry name" value="MANNITOL DEHYDROGENASE 2-RELATED"/>
    <property type="match status" value="1"/>
</dbReference>
<keyword evidence="6" id="KW-1185">Reference proteome</keyword>
<dbReference type="Pfam" id="PF01232">
    <property type="entry name" value="Mannitol_dh"/>
    <property type="match status" value="1"/>
</dbReference>
<evidence type="ECO:0000256" key="1">
    <source>
        <dbReference type="ARBA" id="ARBA00023002"/>
    </source>
</evidence>
<dbReference type="RefSeq" id="WP_184808591.1">
    <property type="nucleotide sequence ID" value="NZ_JACHJQ010000001.1"/>
</dbReference>
<gene>
    <name evidence="5" type="ORF">FHR82_000536</name>
</gene>
<evidence type="ECO:0000313" key="6">
    <source>
        <dbReference type="Proteomes" id="UP000520767"/>
    </source>
</evidence>
<dbReference type="GO" id="GO:0008926">
    <property type="term" value="F:mannitol-1-phosphate 5-dehydrogenase activity"/>
    <property type="evidence" value="ECO:0007669"/>
    <property type="project" value="UniProtKB-EC"/>
</dbReference>
<dbReference type="Proteomes" id="UP000520767">
    <property type="component" value="Unassembled WGS sequence"/>
</dbReference>
<feature type="domain" description="Mannitol dehydrogenase N-terminal" evidence="3">
    <location>
        <begin position="19"/>
        <end position="225"/>
    </location>
</feature>
<dbReference type="GO" id="GO:0008866">
    <property type="term" value="F:fructuronate reductase activity"/>
    <property type="evidence" value="ECO:0007669"/>
    <property type="project" value="UniProtKB-EC"/>
</dbReference>
<accession>A0A7W7PZR8</accession>
<evidence type="ECO:0000259" key="3">
    <source>
        <dbReference type="Pfam" id="PF01232"/>
    </source>
</evidence>
<protein>
    <submittedName>
        <fullName evidence="5">Fructuronate reductase</fullName>
        <ecNumber evidence="5">1.1.1.57</ecNumber>
    </submittedName>
</protein>
<sequence>MRRLDRTTAPGPLPDGDLRIVHLGLGAFHRAHQAVLTQRAGDGWAICAVAQRSTAVRDALRGQDNVFTVAEGDRLTVVGSIREVLHAGERPELVTARLSEVDVVTVTATEAGYRPDGPVVAQLVRGLRARDRGLTVISCDNLPHNGRVLERLVLDACEPGLREWVAEHVAFPSSVVDQIVPAVTEEDLRAVSARLGLTDRAAVVAEPYRSWVIEDRFAGPRPRWDAVFTDDIGPHQKAKLRLVNGTHSALAYLGLLAGHETTAQVAAVPEFAEYVRRLVAETGRGLDPDADALLARFANPAITHRLAQIAMDGDHKLPQRLVAPAMELLANDEEPRMICLALAAYDGDVVPAELKPLVAAAARRLDRDGVTATLRRL</sequence>
<reference evidence="5 6" key="1">
    <citation type="submission" date="2020-08" db="EMBL/GenBank/DDBJ databases">
        <title>Genomic Encyclopedia of Type Strains, Phase III (KMG-III): the genomes of soil and plant-associated and newly described type strains.</title>
        <authorList>
            <person name="Whitman W."/>
        </authorList>
    </citation>
    <scope>NUCLEOTIDE SEQUENCE [LARGE SCALE GENOMIC DNA]</scope>
    <source>
        <strain evidence="5 6">CECT 8960</strain>
    </source>
</reference>
<dbReference type="InterPro" id="IPR013131">
    <property type="entry name" value="Mannitol_DH_N"/>
</dbReference>
<dbReference type="Gene3D" id="3.40.50.720">
    <property type="entry name" value="NAD(P)-binding Rossmann-like Domain"/>
    <property type="match status" value="1"/>
</dbReference>
<dbReference type="InterPro" id="IPR036291">
    <property type="entry name" value="NAD(P)-bd_dom_sf"/>
</dbReference>
<feature type="domain" description="Mannitol dehydrogenase C-terminal" evidence="4">
    <location>
        <begin position="231"/>
        <end position="344"/>
    </location>
</feature>
<dbReference type="Gene3D" id="1.10.1040.10">
    <property type="entry name" value="N-(1-d-carboxylethyl)-l-norvaline Dehydrogenase, domain 2"/>
    <property type="match status" value="1"/>
</dbReference>
<name>A0A7W7PZR8_9PSEU</name>
<dbReference type="SUPFAM" id="SSF48179">
    <property type="entry name" value="6-phosphogluconate dehydrogenase C-terminal domain-like"/>
    <property type="match status" value="1"/>
</dbReference>
<dbReference type="InterPro" id="IPR013328">
    <property type="entry name" value="6PGD_dom2"/>
</dbReference>
<dbReference type="AlphaFoldDB" id="A0A7W7PZR8"/>
<dbReference type="Pfam" id="PF08125">
    <property type="entry name" value="Mannitol_dh_C"/>
    <property type="match status" value="1"/>
</dbReference>